<dbReference type="AlphaFoldDB" id="A0A3B0ZD11"/>
<sequence>RDKDFQSDMVEQFIQCIGLFPTGTLVELTTGEVGIVISQNRVRRLRPRVMMVLDKDKIAYDFNPVIDLIEESDEKEGDEKIEILHPLATGSYGIDISDYYL</sequence>
<accession>A0A3B0ZD11</accession>
<feature type="non-terminal residue" evidence="1">
    <location>
        <position position="1"/>
    </location>
</feature>
<gene>
    <name evidence="1" type="ORF">MNBD_GAMMA14-80</name>
</gene>
<protein>
    <submittedName>
        <fullName evidence="1">Uncharacterized protein</fullName>
    </submittedName>
</protein>
<evidence type="ECO:0000313" key="1">
    <source>
        <dbReference type="EMBL" id="VAW79264.1"/>
    </source>
</evidence>
<proteinExistence type="predicted"/>
<reference evidence="1" key="1">
    <citation type="submission" date="2018-06" db="EMBL/GenBank/DDBJ databases">
        <authorList>
            <person name="Zhirakovskaya E."/>
        </authorList>
    </citation>
    <scope>NUCLEOTIDE SEQUENCE</scope>
</reference>
<name>A0A3B0ZD11_9ZZZZ</name>
<dbReference type="EMBL" id="UOFM01000299">
    <property type="protein sequence ID" value="VAW79264.1"/>
    <property type="molecule type" value="Genomic_DNA"/>
</dbReference>
<organism evidence="1">
    <name type="scientific">hydrothermal vent metagenome</name>
    <dbReference type="NCBI Taxonomy" id="652676"/>
    <lineage>
        <taxon>unclassified sequences</taxon>
        <taxon>metagenomes</taxon>
        <taxon>ecological metagenomes</taxon>
    </lineage>
</organism>